<keyword evidence="1" id="KW-0812">Transmembrane</keyword>
<organism evidence="3 4">
    <name type="scientific">Methylomarinovum tepidoasis</name>
    <dbReference type="NCBI Taxonomy" id="2840183"/>
    <lineage>
        <taxon>Bacteria</taxon>
        <taxon>Pseudomonadati</taxon>
        <taxon>Pseudomonadota</taxon>
        <taxon>Gammaproteobacteria</taxon>
        <taxon>Methylococcales</taxon>
        <taxon>Methylothermaceae</taxon>
        <taxon>Methylomarinovum</taxon>
    </lineage>
</organism>
<protein>
    <submittedName>
        <fullName evidence="3">MxaC protein</fullName>
    </submittedName>
</protein>
<dbReference type="PROSITE" id="PS50234">
    <property type="entry name" value="VWFA"/>
    <property type="match status" value="1"/>
</dbReference>
<dbReference type="EMBL" id="AP024718">
    <property type="protein sequence ID" value="BCX89049.1"/>
    <property type="molecule type" value="Genomic_DNA"/>
</dbReference>
<evidence type="ECO:0000259" key="2">
    <source>
        <dbReference type="PROSITE" id="PS50234"/>
    </source>
</evidence>
<dbReference type="SUPFAM" id="SSF53300">
    <property type="entry name" value="vWA-like"/>
    <property type="match status" value="1"/>
</dbReference>
<reference evidence="4" key="1">
    <citation type="journal article" date="2024" name="Int. J. Syst. Evol. Microbiol.">
        <title>Methylomarinovum tepidoasis sp. nov., a moderately thermophilic methanotroph of the family Methylothermaceae isolated from a deep-sea hydrothermal field.</title>
        <authorList>
            <person name="Hirayama H."/>
            <person name="Takaki Y."/>
            <person name="Abe M."/>
            <person name="Miyazaki M."/>
            <person name="Uematsu K."/>
            <person name="Matsui Y."/>
            <person name="Takai K."/>
        </authorList>
    </citation>
    <scope>NUCLEOTIDE SEQUENCE [LARGE SCALE GENOMIC DNA]</scope>
    <source>
        <strain evidence="4">IN45</strain>
    </source>
</reference>
<feature type="domain" description="VWFA" evidence="2">
    <location>
        <begin position="84"/>
        <end position="282"/>
    </location>
</feature>
<proteinExistence type="predicted"/>
<evidence type="ECO:0000256" key="1">
    <source>
        <dbReference type="SAM" id="Phobius"/>
    </source>
</evidence>
<dbReference type="SMART" id="SM00327">
    <property type="entry name" value="VWA"/>
    <property type="match status" value="1"/>
</dbReference>
<dbReference type="Proteomes" id="UP001321450">
    <property type="component" value="Chromosome"/>
</dbReference>
<feature type="transmembrane region" description="Helical" evidence="1">
    <location>
        <begin position="301"/>
        <end position="322"/>
    </location>
</feature>
<dbReference type="AlphaFoldDB" id="A0AAU9D231"/>
<dbReference type="InterPro" id="IPR036465">
    <property type="entry name" value="vWFA_dom_sf"/>
</dbReference>
<keyword evidence="1" id="KW-0472">Membrane</keyword>
<dbReference type="CDD" id="cd00198">
    <property type="entry name" value="vWFA"/>
    <property type="match status" value="1"/>
</dbReference>
<keyword evidence="1" id="KW-1133">Transmembrane helix</keyword>
<feature type="transmembrane region" description="Helical" evidence="1">
    <location>
        <begin position="49"/>
        <end position="71"/>
    </location>
</feature>
<dbReference type="InterPro" id="IPR002035">
    <property type="entry name" value="VWF_A"/>
</dbReference>
<evidence type="ECO:0000313" key="3">
    <source>
        <dbReference type="EMBL" id="BCX89049.1"/>
    </source>
</evidence>
<dbReference type="Pfam" id="PF13519">
    <property type="entry name" value="VWA_2"/>
    <property type="match status" value="1"/>
</dbReference>
<name>A0AAU9D231_9GAMM</name>
<sequence>MSLLGFSHPLWLAALALALIPSVYGGRHPIPYPALAWMPREERFSYLAGVRRLLTAAFVATLAIALAGPYLKAQKVPRLGRGAHIVLTIDRSSSMNEDFSGHYLSGDAQGSKSAAARRLLREFVRHRPQDLFALVAFSTAPVHVLSLTQDRRAVEAAIEALGTRGRGVTNIAPGLMMALLEFGRQPATGARVILLVSDGGTHIEADTQERLRRAFQDLGVRLYWIYLRNPRSISVLHPPKRNLSETSTPEYFIHQFFQTLGVPYQVFEADNPAALAQAIETVGRLENRPLRYFEILPRRDLTPWAIVLALILGLPLLLWHALEIDRWLEPRS</sequence>
<gene>
    <name evidence="3" type="ORF">MIN45_P1419</name>
</gene>
<evidence type="ECO:0000313" key="4">
    <source>
        <dbReference type="Proteomes" id="UP001321450"/>
    </source>
</evidence>
<keyword evidence="4" id="KW-1185">Reference proteome</keyword>
<dbReference type="KEGG" id="meiy:MIN45_P1419"/>
<dbReference type="RefSeq" id="WP_286291318.1">
    <property type="nucleotide sequence ID" value="NZ_AP024718.1"/>
</dbReference>
<dbReference type="Gene3D" id="3.40.50.410">
    <property type="entry name" value="von Willebrand factor, type A domain"/>
    <property type="match status" value="1"/>
</dbReference>
<accession>A0AAU9D231</accession>